<protein>
    <submittedName>
        <fullName evidence="3">Glycosyltransferase involved in cell wall bisynthesis</fullName>
    </submittedName>
</protein>
<evidence type="ECO:0000313" key="3">
    <source>
        <dbReference type="EMBL" id="SMP57205.1"/>
    </source>
</evidence>
<dbReference type="EMBL" id="FXUG01000005">
    <property type="protein sequence ID" value="SMP57205.1"/>
    <property type="molecule type" value="Genomic_DNA"/>
</dbReference>
<dbReference type="InterPro" id="IPR028098">
    <property type="entry name" value="Glyco_trans_4-like_N"/>
</dbReference>
<organism evidence="3 4">
    <name type="scientific">Neorhodopirellula lusitana</name>
    <dbReference type="NCBI Taxonomy" id="445327"/>
    <lineage>
        <taxon>Bacteria</taxon>
        <taxon>Pseudomonadati</taxon>
        <taxon>Planctomycetota</taxon>
        <taxon>Planctomycetia</taxon>
        <taxon>Pirellulales</taxon>
        <taxon>Pirellulaceae</taxon>
        <taxon>Neorhodopirellula</taxon>
    </lineage>
</organism>
<dbReference type="RefSeq" id="WP_283432738.1">
    <property type="nucleotide sequence ID" value="NZ_FXUG01000005.1"/>
</dbReference>
<feature type="domain" description="Glycosyl transferase family 1" evidence="1">
    <location>
        <begin position="192"/>
        <end position="344"/>
    </location>
</feature>
<dbReference type="PANTHER" id="PTHR45947:SF3">
    <property type="entry name" value="SULFOQUINOVOSYL TRANSFERASE SQD2"/>
    <property type="match status" value="1"/>
</dbReference>
<accession>A0ABY1Q6H3</accession>
<gene>
    <name evidence="3" type="ORF">SAMN06265222_105279</name>
</gene>
<dbReference type="Gene3D" id="3.40.50.2000">
    <property type="entry name" value="Glycogen Phosphorylase B"/>
    <property type="match status" value="2"/>
</dbReference>
<proteinExistence type="predicted"/>
<evidence type="ECO:0000259" key="1">
    <source>
        <dbReference type="Pfam" id="PF00534"/>
    </source>
</evidence>
<dbReference type="Proteomes" id="UP001158067">
    <property type="component" value="Unassembled WGS sequence"/>
</dbReference>
<evidence type="ECO:0000259" key="2">
    <source>
        <dbReference type="Pfam" id="PF13439"/>
    </source>
</evidence>
<reference evidence="3 4" key="1">
    <citation type="submission" date="2017-05" db="EMBL/GenBank/DDBJ databases">
        <authorList>
            <person name="Varghese N."/>
            <person name="Submissions S."/>
        </authorList>
    </citation>
    <scope>NUCLEOTIDE SEQUENCE [LARGE SCALE GENOMIC DNA]</scope>
    <source>
        <strain evidence="3 4">DSM 25457</strain>
    </source>
</reference>
<dbReference type="InterPro" id="IPR050194">
    <property type="entry name" value="Glycosyltransferase_grp1"/>
</dbReference>
<name>A0ABY1Q6H3_9BACT</name>
<feature type="domain" description="Glycosyltransferase subfamily 4-like N-terminal" evidence="2">
    <location>
        <begin position="12"/>
        <end position="177"/>
    </location>
</feature>
<dbReference type="Pfam" id="PF13439">
    <property type="entry name" value="Glyco_transf_4"/>
    <property type="match status" value="1"/>
</dbReference>
<evidence type="ECO:0000313" key="4">
    <source>
        <dbReference type="Proteomes" id="UP001158067"/>
    </source>
</evidence>
<comment type="caution">
    <text evidence="3">The sequence shown here is derived from an EMBL/GenBank/DDBJ whole genome shotgun (WGS) entry which is preliminary data.</text>
</comment>
<dbReference type="InterPro" id="IPR001296">
    <property type="entry name" value="Glyco_trans_1"/>
</dbReference>
<keyword evidence="4" id="KW-1185">Reference proteome</keyword>
<dbReference type="PANTHER" id="PTHR45947">
    <property type="entry name" value="SULFOQUINOVOSYL TRANSFERASE SQD2"/>
    <property type="match status" value="1"/>
</dbReference>
<dbReference type="CDD" id="cd03811">
    <property type="entry name" value="GT4_GT28_WabH-like"/>
    <property type="match status" value="1"/>
</dbReference>
<sequence length="372" mass="41007">MDVDFVITEFEVGGAERTLARLAIGLQQKGNSVRVYSIGRLPTAEDGDGRDQLVRALRDNDVMLESADATSVREFPMAAWRLRRWIQQRPAAVCQTFLFHANTLTNVFAKPLQASGPRVAGIRVADPSRWRCAMERRALRQVDHVICVSNAVERFTHQHLGLSADQTSVIGNSVDVDHFATAPPMDWRTFGWDADADVVLFVGRLHPQKNLGLLQSTLDQFAPLGSNRKLVMVGMGPLRAELASWSEAVSGDRVRVLPWRADVASLLAGCRVLVLPSHYEGMPNVVLEAMAAGKPVVCSLVEGSEELIGNDPHQGFAAGDSAVMTAKLNQFLDDRSLSDRVGRSNQLRMREEFSVQGMVDQYRELYAKLGGE</sequence>
<dbReference type="Pfam" id="PF00534">
    <property type="entry name" value="Glycos_transf_1"/>
    <property type="match status" value="1"/>
</dbReference>
<dbReference type="SUPFAM" id="SSF53756">
    <property type="entry name" value="UDP-Glycosyltransferase/glycogen phosphorylase"/>
    <property type="match status" value="1"/>
</dbReference>